<accession>B1WNI7</accession>
<reference evidence="1 2" key="1">
    <citation type="journal article" date="2008" name="Proc. Natl. Acad. Sci. U.S.A.">
        <title>The genome of Cyanothece 51142, a unicellular diazotrophic cyanobacterium important in the marine nitrogen cycle.</title>
        <authorList>
            <person name="Welsh E.A."/>
            <person name="Liberton M."/>
            <person name="Stoeckel J."/>
            <person name="Loh T."/>
            <person name="Elvitigala T."/>
            <person name="Wang C."/>
            <person name="Wollam A."/>
            <person name="Fulton R.S."/>
            <person name="Clifton S.W."/>
            <person name="Jacobs J.M."/>
            <person name="Aurora R."/>
            <person name="Ghosh B.K."/>
            <person name="Sherman L.A."/>
            <person name="Smith R.D."/>
            <person name="Wilson R.K."/>
            <person name="Pakrasi H.B."/>
        </authorList>
    </citation>
    <scope>NUCLEOTIDE SEQUENCE [LARGE SCALE GENOMIC DNA]</scope>
    <source>
        <strain evidence="2">ATCC 51142 / BH68</strain>
    </source>
</reference>
<sequence>MLESMNLTNLPLEPRQVVEVDWCDRWIVYHRLRELDIPCSCETHKPLQANLSSPTAIIQLWSVTKQYSASRQELIDWLKSCWNLNKR</sequence>
<proteinExistence type="predicted"/>
<dbReference type="AlphaFoldDB" id="B1WNI7"/>
<gene>
    <name evidence="1" type="ordered locus">cce_0478</name>
</gene>
<protein>
    <submittedName>
        <fullName evidence="1">Uncharacterized protein</fullName>
    </submittedName>
</protein>
<dbReference type="HOGENOM" id="CLU_174106_0_0_3"/>
<evidence type="ECO:0000313" key="1">
    <source>
        <dbReference type="EMBL" id="ACB49829.1"/>
    </source>
</evidence>
<dbReference type="NCBIfam" id="NF045598">
    <property type="entry name" value="asr1405_asl0597"/>
    <property type="match status" value="1"/>
</dbReference>
<dbReference type="KEGG" id="cyt:cce_0478"/>
<dbReference type="STRING" id="43989.cce_0478"/>
<dbReference type="EMBL" id="CP000806">
    <property type="protein sequence ID" value="ACB49829.1"/>
    <property type="molecule type" value="Genomic_DNA"/>
</dbReference>
<dbReference type="InterPro" id="IPR054637">
    <property type="entry name" value="Asr1405_Asl0597-like"/>
</dbReference>
<name>B1WNI7_CROS5</name>
<evidence type="ECO:0000313" key="2">
    <source>
        <dbReference type="Proteomes" id="UP000001203"/>
    </source>
</evidence>
<organism evidence="1 2">
    <name type="scientific">Crocosphaera subtropica (strain ATCC 51142 / BH68)</name>
    <name type="common">Cyanothece sp. (strain ATCC 51142)</name>
    <dbReference type="NCBI Taxonomy" id="43989"/>
    <lineage>
        <taxon>Bacteria</taxon>
        <taxon>Bacillati</taxon>
        <taxon>Cyanobacteriota</taxon>
        <taxon>Cyanophyceae</taxon>
        <taxon>Oscillatoriophycideae</taxon>
        <taxon>Chroococcales</taxon>
        <taxon>Aphanothecaceae</taxon>
        <taxon>Crocosphaera</taxon>
        <taxon>Crocosphaera subtropica</taxon>
    </lineage>
</organism>
<keyword evidence="2" id="KW-1185">Reference proteome</keyword>
<dbReference type="Proteomes" id="UP000001203">
    <property type="component" value="Chromosome circular"/>
</dbReference>
<dbReference type="eggNOG" id="ENOG5032YWI">
    <property type="taxonomic scope" value="Bacteria"/>
</dbReference>